<evidence type="ECO:0000313" key="5">
    <source>
        <dbReference type="Proteomes" id="UP000290289"/>
    </source>
</evidence>
<accession>A0A498ITK2</accession>
<evidence type="ECO:0000259" key="3">
    <source>
        <dbReference type="PROSITE" id="PS51025"/>
    </source>
</evidence>
<dbReference type="SMART" id="SM00311">
    <property type="entry name" value="PWI"/>
    <property type="match status" value="1"/>
</dbReference>
<dbReference type="InterPro" id="IPR052225">
    <property type="entry name" value="Ser/Arg_repetitive_matrix"/>
</dbReference>
<organism evidence="4 5">
    <name type="scientific">Malus domestica</name>
    <name type="common">Apple</name>
    <name type="synonym">Pyrus malus</name>
    <dbReference type="NCBI Taxonomy" id="3750"/>
    <lineage>
        <taxon>Eukaryota</taxon>
        <taxon>Viridiplantae</taxon>
        <taxon>Streptophyta</taxon>
        <taxon>Embryophyta</taxon>
        <taxon>Tracheophyta</taxon>
        <taxon>Spermatophyta</taxon>
        <taxon>Magnoliopsida</taxon>
        <taxon>eudicotyledons</taxon>
        <taxon>Gunneridae</taxon>
        <taxon>Pentapetalae</taxon>
        <taxon>rosids</taxon>
        <taxon>fabids</taxon>
        <taxon>Rosales</taxon>
        <taxon>Rosaceae</taxon>
        <taxon>Amygdaloideae</taxon>
        <taxon>Maleae</taxon>
        <taxon>Malus</taxon>
    </lineage>
</organism>
<feature type="compositionally biased region" description="Basic and acidic residues" evidence="2">
    <location>
        <begin position="616"/>
        <end position="640"/>
    </location>
</feature>
<dbReference type="GO" id="GO:0048024">
    <property type="term" value="P:regulation of mRNA splicing, via spliceosome"/>
    <property type="evidence" value="ECO:0007669"/>
    <property type="project" value="TreeGrafter"/>
</dbReference>
<feature type="compositionally biased region" description="Basic and acidic residues" evidence="2">
    <location>
        <begin position="183"/>
        <end position="201"/>
    </location>
</feature>
<proteinExistence type="predicted"/>
<evidence type="ECO:0000256" key="2">
    <source>
        <dbReference type="SAM" id="MobiDB-lite"/>
    </source>
</evidence>
<reference evidence="4 5" key="1">
    <citation type="submission" date="2018-10" db="EMBL/GenBank/DDBJ databases">
        <title>A high-quality apple genome assembly.</title>
        <authorList>
            <person name="Hu J."/>
        </authorList>
    </citation>
    <scope>NUCLEOTIDE SEQUENCE [LARGE SCALE GENOMIC DNA]</scope>
    <source>
        <strain evidence="5">cv. HFTH1</strain>
        <tissue evidence="4">Young leaf</tissue>
    </source>
</reference>
<feature type="compositionally biased region" description="Basic and acidic residues" evidence="2">
    <location>
        <begin position="809"/>
        <end position="831"/>
    </location>
</feature>
<feature type="compositionally biased region" description="Basic and acidic residues" evidence="2">
    <location>
        <begin position="570"/>
        <end position="580"/>
    </location>
</feature>
<feature type="compositionally biased region" description="Acidic residues" evidence="2">
    <location>
        <begin position="746"/>
        <end position="757"/>
    </location>
</feature>
<dbReference type="Pfam" id="PF01480">
    <property type="entry name" value="PWI"/>
    <property type="match status" value="1"/>
</dbReference>
<feature type="compositionally biased region" description="Basic and acidic residues" evidence="2">
    <location>
        <begin position="129"/>
        <end position="170"/>
    </location>
</feature>
<feature type="region of interest" description="Disordered" evidence="2">
    <location>
        <begin position="429"/>
        <end position="831"/>
    </location>
</feature>
<feature type="compositionally biased region" description="Polar residues" evidence="2">
    <location>
        <begin position="257"/>
        <end position="271"/>
    </location>
</feature>
<feature type="compositionally biased region" description="Basic and acidic residues" evidence="2">
    <location>
        <begin position="723"/>
        <end position="732"/>
    </location>
</feature>
<name>A0A498ITK2_MALDO</name>
<dbReference type="InterPro" id="IPR002483">
    <property type="entry name" value="PWI_dom"/>
</dbReference>
<dbReference type="Gene3D" id="1.20.1390.10">
    <property type="entry name" value="PWI domain"/>
    <property type="match status" value="1"/>
</dbReference>
<dbReference type="SUPFAM" id="SSF101233">
    <property type="entry name" value="PWI domain"/>
    <property type="match status" value="1"/>
</dbReference>
<feature type="compositionally biased region" description="Polar residues" evidence="2">
    <location>
        <begin position="488"/>
        <end position="497"/>
    </location>
</feature>
<dbReference type="Proteomes" id="UP000290289">
    <property type="component" value="Chromosome 11"/>
</dbReference>
<protein>
    <recommendedName>
        <fullName evidence="3">PWI domain-containing protein</fullName>
    </recommendedName>
</protein>
<feature type="compositionally biased region" description="Low complexity" evidence="2">
    <location>
        <begin position="210"/>
        <end position="221"/>
    </location>
</feature>
<feature type="compositionally biased region" description="Basic residues" evidence="2">
    <location>
        <begin position="763"/>
        <end position="799"/>
    </location>
</feature>
<dbReference type="InterPro" id="IPR036483">
    <property type="entry name" value="PWI_dom_sf"/>
</dbReference>
<dbReference type="STRING" id="3750.A0A498ITK2"/>
<keyword evidence="5" id="KW-1185">Reference proteome</keyword>
<feature type="compositionally biased region" description="Basic and acidic residues" evidence="2">
    <location>
        <begin position="590"/>
        <end position="608"/>
    </location>
</feature>
<feature type="region of interest" description="Disordered" evidence="2">
    <location>
        <begin position="312"/>
        <end position="377"/>
    </location>
</feature>
<keyword evidence="1" id="KW-0507">mRNA processing</keyword>
<dbReference type="GO" id="GO:0003723">
    <property type="term" value="F:RNA binding"/>
    <property type="evidence" value="ECO:0007669"/>
    <property type="project" value="TreeGrafter"/>
</dbReference>
<feature type="compositionally biased region" description="Basic and acidic residues" evidence="2">
    <location>
        <begin position="275"/>
        <end position="284"/>
    </location>
</feature>
<feature type="domain" description="PWI" evidence="3">
    <location>
        <begin position="27"/>
        <end position="125"/>
    </location>
</feature>
<feature type="compositionally biased region" description="Basic and acidic residues" evidence="2">
    <location>
        <begin position="521"/>
        <end position="534"/>
    </location>
</feature>
<evidence type="ECO:0000313" key="4">
    <source>
        <dbReference type="EMBL" id="RXH84663.1"/>
    </source>
</evidence>
<feature type="region of interest" description="Disordered" evidence="2">
    <location>
        <begin position="129"/>
        <end position="284"/>
    </location>
</feature>
<dbReference type="PANTHER" id="PTHR23148:SF0">
    <property type="entry name" value="SERINE_ARGININE REPETITIVE MATRIX PROTEIN 1"/>
    <property type="match status" value="1"/>
</dbReference>
<dbReference type="EMBL" id="RDQH01000337">
    <property type="protein sequence ID" value="RXH84663.1"/>
    <property type="molecule type" value="Genomic_DNA"/>
</dbReference>
<evidence type="ECO:0000256" key="1">
    <source>
        <dbReference type="ARBA" id="ARBA00022664"/>
    </source>
</evidence>
<dbReference type="GO" id="GO:0006397">
    <property type="term" value="P:mRNA processing"/>
    <property type="evidence" value="ECO:0007669"/>
    <property type="project" value="UniProtKB-KW"/>
</dbReference>
<sequence length="946" mass="106994">MSGGFFRGTSADQDTRFSNKQAKLMKSQKFAPELEHLVDITKVSMDVMRPWIANRVTELLGFEDEVLINFIYGLLEGKVVNGKEIQISLTGFMEKNTVKFMKELWTLLISAQNNASGVPQQFLDAKQEEARKKKEEADRFASEIQRKKEKERIDQQEILKKMEEGADKKANSAALEPSTKHMSPRDSNDRYEDERGAEKRIGVKARNKVSRSPNSENSSLSPRERHRSRSISKSPKALRRSISSDRSDRSPPRRPITTVQRHSPEGSTSPRGRSRKDLDQIPNKDHPLRIGVEYVLHIGVDLHLSGAADHRHLSGAADHHRQSGAADHHRQSGAADHHRQSGAVDHLRQSGAVDHPRQSGAVDHPRQSGAADHPRLFDVPDHPRLCDVPYHPHLSDVPDHPHLCGVAGRPLLCDVADLAHLSPSPVRRAYRRSPLNTRNRYVSPLQHRSPVRSRRSPTPPHRSPSLHDRSSSPIQHGSPSLIRRTSKLQRSPSQSPQERTRSREKISPVPRQSSSYGSLQRELKNGNDSRKRAPDLSPSPVRSRLLPESPPGVRSDSEERRRRLSSPDESPVRRPREQMTHDVSSSPPRKPREQQLRRGSPDISEDKLIASPAKVRNKEEYSRNRLDNKDLRNKEQEMKSGKSSGRVVPESPDQQQAPTIYKDSLRGEMQNPDEGRKSDEKNRSHSKNSKDSDRHRKTGSVHSSIEKVDHSNRSGIVDSGSEESEKCRGGEKGKRKNKRSERQEVTSDDDYSNDSEIDERKDAKRRKKEERRSRKEKKRRRREERRRRKEERRAGKMKGKNYSDASASDGEHVGRRELHSNDNEEKEDGQKKLEIELRKKALESLKAKKGISWQLESGLNFSKILHGAMVLDLSGPDVDTGHKVDLDGTASDGRLKSSSVPCGAVSFACSHTLPSKIQIIFVSGGQFNCHMLVVSWGSLVMDMQKI</sequence>
<feature type="compositionally biased region" description="Basic and acidic residues" evidence="2">
    <location>
        <begin position="242"/>
        <end position="251"/>
    </location>
</feature>
<feature type="compositionally biased region" description="Basic and acidic residues" evidence="2">
    <location>
        <begin position="673"/>
        <end position="694"/>
    </location>
</feature>
<comment type="caution">
    <text evidence="4">The sequence shown here is derived from an EMBL/GenBank/DDBJ whole genome shotgun (WGS) entry which is preliminary data.</text>
</comment>
<dbReference type="AlphaFoldDB" id="A0A498ITK2"/>
<dbReference type="GO" id="GO:0005681">
    <property type="term" value="C:spliceosomal complex"/>
    <property type="evidence" value="ECO:0007669"/>
    <property type="project" value="TreeGrafter"/>
</dbReference>
<gene>
    <name evidence="4" type="ORF">DVH24_032947</name>
</gene>
<feature type="compositionally biased region" description="Basic and acidic residues" evidence="2">
    <location>
        <begin position="312"/>
        <end position="339"/>
    </location>
</feature>
<dbReference type="PROSITE" id="PS51025">
    <property type="entry name" value="PWI"/>
    <property type="match status" value="1"/>
</dbReference>
<dbReference type="PANTHER" id="PTHR23148">
    <property type="entry name" value="SERINE/ARGININE REGULATED NUCLEAR MATRIX PROTEIN"/>
    <property type="match status" value="1"/>
</dbReference>